<evidence type="ECO:0000313" key="17">
    <source>
        <dbReference type="Proteomes" id="UP001177140"/>
    </source>
</evidence>
<evidence type="ECO:0000256" key="3">
    <source>
        <dbReference type="ARBA" id="ARBA00022723"/>
    </source>
</evidence>
<dbReference type="EMBL" id="JAJJMA010200590">
    <property type="protein sequence ID" value="MCL7039377.1"/>
    <property type="molecule type" value="Genomic_DNA"/>
</dbReference>
<evidence type="ECO:0000256" key="10">
    <source>
        <dbReference type="PIRSR" id="PIRSR001191-1"/>
    </source>
</evidence>
<evidence type="ECO:0000256" key="14">
    <source>
        <dbReference type="SAM" id="SignalP"/>
    </source>
</evidence>
<dbReference type="InterPro" id="IPR033739">
    <property type="entry name" value="M10A_MMP"/>
</dbReference>
<evidence type="ECO:0000256" key="9">
    <source>
        <dbReference type="ARBA" id="ARBA00023180"/>
    </source>
</evidence>
<dbReference type="PIRSF" id="PIRSF001191">
    <property type="entry name" value="Peptidase_M10A_matrix"/>
    <property type="match status" value="1"/>
</dbReference>
<dbReference type="GO" id="GO:0030198">
    <property type="term" value="P:extracellular matrix organization"/>
    <property type="evidence" value="ECO:0007669"/>
    <property type="project" value="TreeGrafter"/>
</dbReference>
<feature type="binding site" evidence="12">
    <location>
        <position position="253"/>
    </location>
    <ligand>
        <name>Zn(2+)</name>
        <dbReference type="ChEBI" id="CHEBI:29105"/>
        <label>1</label>
    </ligand>
</feature>
<feature type="binding site" evidence="12">
    <location>
        <position position="243"/>
    </location>
    <ligand>
        <name>Zn(2+)</name>
        <dbReference type="ChEBI" id="CHEBI:29105"/>
        <label>1</label>
    </ligand>
</feature>
<feature type="signal peptide" evidence="14">
    <location>
        <begin position="1"/>
        <end position="31"/>
    </location>
</feature>
<dbReference type="PROSITE" id="PS00546">
    <property type="entry name" value="CYSTEINE_SWITCH"/>
    <property type="match status" value="1"/>
</dbReference>
<protein>
    <recommendedName>
        <fullName evidence="15">Peptidase metallopeptidase domain-containing protein</fullName>
    </recommendedName>
</protein>
<feature type="binding site" evidence="12">
    <location>
        <position position="230"/>
    </location>
    <ligand>
        <name>Zn(2+)</name>
        <dbReference type="ChEBI" id="CHEBI:29105"/>
        <label>1</label>
    </ligand>
</feature>
<feature type="chain" id="PRO_5041416110" description="Peptidase metallopeptidase domain-containing protein" evidence="14">
    <location>
        <begin position="32"/>
        <end position="323"/>
    </location>
</feature>
<dbReference type="FunFam" id="3.40.390.10:FF:000018">
    <property type="entry name" value="Metalloendoproteinase 1"/>
    <property type="match status" value="1"/>
</dbReference>
<feature type="binding site" evidence="11">
    <location>
        <position position="281"/>
    </location>
    <ligand>
        <name>Zn(2+)</name>
        <dbReference type="ChEBI" id="CHEBI:29105"/>
        <label>2</label>
        <note>catalytic</note>
    </ligand>
</feature>
<feature type="region of interest" description="Disordered" evidence="13">
    <location>
        <begin position="120"/>
        <end position="145"/>
    </location>
</feature>
<evidence type="ECO:0000256" key="12">
    <source>
        <dbReference type="PIRSR" id="PIRSR621190-2"/>
    </source>
</evidence>
<evidence type="ECO:0000256" key="13">
    <source>
        <dbReference type="SAM" id="MobiDB-lite"/>
    </source>
</evidence>
<dbReference type="InterPro" id="IPR036365">
    <property type="entry name" value="PGBD-like_sf"/>
</dbReference>
<evidence type="ECO:0000256" key="11">
    <source>
        <dbReference type="PIRSR" id="PIRSR001191-2"/>
    </source>
</evidence>
<feature type="binding site" evidence="12">
    <location>
        <position position="258"/>
    </location>
    <ligand>
        <name>Ca(2+)</name>
        <dbReference type="ChEBI" id="CHEBI:29108"/>
        <label>3</label>
    </ligand>
</feature>
<evidence type="ECO:0000256" key="1">
    <source>
        <dbReference type="ARBA" id="ARBA00009614"/>
    </source>
</evidence>
<keyword evidence="8" id="KW-0865">Zymogen</keyword>
<evidence type="ECO:0000313" key="16">
    <source>
        <dbReference type="EMBL" id="MCL7039377.1"/>
    </source>
</evidence>
<evidence type="ECO:0000256" key="6">
    <source>
        <dbReference type="ARBA" id="ARBA00022833"/>
    </source>
</evidence>
<feature type="binding site" evidence="12">
    <location>
        <position position="255"/>
    </location>
    <ligand>
        <name>Ca(2+)</name>
        <dbReference type="ChEBI" id="CHEBI:29108"/>
        <label>3</label>
    </ligand>
</feature>
<keyword evidence="4 14" id="KW-0732">Signal</keyword>
<dbReference type="InterPro" id="IPR021158">
    <property type="entry name" value="Pept_M10A_Zn_BS"/>
</dbReference>
<keyword evidence="7" id="KW-0482">Metalloprotease</keyword>
<keyword evidence="3 11" id="KW-0479">Metal-binding</keyword>
<dbReference type="InterPro" id="IPR002477">
    <property type="entry name" value="Peptidoglycan-bd-like"/>
</dbReference>
<feature type="binding site" evidence="12">
    <location>
        <position position="235"/>
    </location>
    <ligand>
        <name>Ca(2+)</name>
        <dbReference type="ChEBI" id="CHEBI:29108"/>
        <label>3</label>
    </ligand>
</feature>
<comment type="similarity">
    <text evidence="1">Belongs to the peptidase M10A family. Matrix metalloproteinases (MMPs) subfamily.</text>
</comment>
<feature type="binding site" evidence="12">
    <location>
        <position position="295"/>
    </location>
    <ligand>
        <name>Zn(2+)</name>
        <dbReference type="ChEBI" id="CHEBI:29105"/>
        <label>2</label>
        <note>catalytic</note>
    </ligand>
</feature>
<dbReference type="Gene3D" id="3.40.390.10">
    <property type="entry name" value="Collagenase (Catalytic Domain)"/>
    <property type="match status" value="1"/>
</dbReference>
<dbReference type="SUPFAM" id="SSF55486">
    <property type="entry name" value="Metalloproteases ('zincins'), catalytic domain"/>
    <property type="match status" value="1"/>
</dbReference>
<dbReference type="AlphaFoldDB" id="A0AA41VDP2"/>
<dbReference type="GO" id="GO:0004222">
    <property type="term" value="F:metalloendopeptidase activity"/>
    <property type="evidence" value="ECO:0007669"/>
    <property type="project" value="InterPro"/>
</dbReference>
<dbReference type="CDD" id="cd04278">
    <property type="entry name" value="ZnMc_MMP"/>
    <property type="match status" value="1"/>
</dbReference>
<dbReference type="Proteomes" id="UP001177140">
    <property type="component" value="Unassembled WGS sequence"/>
</dbReference>
<dbReference type="InterPro" id="IPR006026">
    <property type="entry name" value="Peptidase_Metallo"/>
</dbReference>
<organism evidence="16 17">
    <name type="scientific">Papaver nudicaule</name>
    <name type="common">Iceland poppy</name>
    <dbReference type="NCBI Taxonomy" id="74823"/>
    <lineage>
        <taxon>Eukaryota</taxon>
        <taxon>Viridiplantae</taxon>
        <taxon>Streptophyta</taxon>
        <taxon>Embryophyta</taxon>
        <taxon>Tracheophyta</taxon>
        <taxon>Spermatophyta</taxon>
        <taxon>Magnoliopsida</taxon>
        <taxon>Ranunculales</taxon>
        <taxon>Papaveraceae</taxon>
        <taxon>Papaveroideae</taxon>
        <taxon>Papaver</taxon>
    </lineage>
</organism>
<comment type="cofactor">
    <cofactor evidence="12">
        <name>Ca(2+)</name>
        <dbReference type="ChEBI" id="CHEBI:29108"/>
    </cofactor>
    <text evidence="12">Can bind about 5 Ca(2+) ions per subunit.</text>
</comment>
<evidence type="ECO:0000256" key="5">
    <source>
        <dbReference type="ARBA" id="ARBA00022801"/>
    </source>
</evidence>
<comment type="cofactor">
    <cofactor evidence="12">
        <name>Zn(2+)</name>
        <dbReference type="ChEBI" id="CHEBI:29105"/>
    </cofactor>
    <text evidence="12">Binds 2 Zn(2+) ions per subunit.</text>
</comment>
<keyword evidence="2" id="KW-0645">Protease</keyword>
<evidence type="ECO:0000256" key="4">
    <source>
        <dbReference type="ARBA" id="ARBA00022729"/>
    </source>
</evidence>
<keyword evidence="17" id="KW-1185">Reference proteome</keyword>
<name>A0AA41VDP2_PAPNU</name>
<dbReference type="GO" id="GO:0031012">
    <property type="term" value="C:extracellular matrix"/>
    <property type="evidence" value="ECO:0007669"/>
    <property type="project" value="InterPro"/>
</dbReference>
<evidence type="ECO:0000256" key="7">
    <source>
        <dbReference type="ARBA" id="ARBA00023049"/>
    </source>
</evidence>
<dbReference type="PRINTS" id="PR00138">
    <property type="entry name" value="MATRIXIN"/>
</dbReference>
<feature type="binding site" evidence="11">
    <location>
        <position position="277"/>
    </location>
    <ligand>
        <name>Zn(2+)</name>
        <dbReference type="ChEBI" id="CHEBI:29105"/>
        <label>2</label>
        <note>catalytic</note>
    </ligand>
</feature>
<dbReference type="InterPro" id="IPR024079">
    <property type="entry name" value="MetalloPept_cat_dom_sf"/>
</dbReference>
<feature type="binding site" evidence="12">
    <location>
        <position position="228"/>
    </location>
    <ligand>
        <name>Zn(2+)</name>
        <dbReference type="ChEBI" id="CHEBI:29105"/>
        <label>1</label>
    </ligand>
</feature>
<feature type="domain" description="Peptidase metallopeptidase" evidence="15">
    <location>
        <begin position="161"/>
        <end position="322"/>
    </location>
</feature>
<feature type="binding site" description="in inhibited form" evidence="12">
    <location>
        <position position="120"/>
    </location>
    <ligand>
        <name>Zn(2+)</name>
        <dbReference type="ChEBI" id="CHEBI:29105"/>
        <label>2</label>
        <note>catalytic</note>
    </ligand>
</feature>
<dbReference type="InterPro" id="IPR001818">
    <property type="entry name" value="Pept_M10_metallopeptidase"/>
</dbReference>
<dbReference type="SUPFAM" id="SSF47090">
    <property type="entry name" value="PGBD-like"/>
    <property type="match status" value="1"/>
</dbReference>
<dbReference type="Pfam" id="PF01471">
    <property type="entry name" value="PG_binding_1"/>
    <property type="match status" value="1"/>
</dbReference>
<accession>A0AA41VDP2</accession>
<keyword evidence="5" id="KW-0378">Hydrolase</keyword>
<keyword evidence="6 11" id="KW-0862">Zinc</keyword>
<feature type="binding site" evidence="11">
    <location>
        <position position="287"/>
    </location>
    <ligand>
        <name>Zn(2+)</name>
        <dbReference type="ChEBI" id="CHEBI:29105"/>
        <label>2</label>
        <note>catalytic</note>
    </ligand>
</feature>
<dbReference type="GO" id="GO:0008270">
    <property type="term" value="F:zinc ion binding"/>
    <property type="evidence" value="ECO:0007669"/>
    <property type="project" value="InterPro"/>
</dbReference>
<feature type="binding site" evidence="12">
    <location>
        <position position="218"/>
    </location>
    <ligand>
        <name>Ca(2+)</name>
        <dbReference type="ChEBI" id="CHEBI:29108"/>
        <label>2</label>
    </ligand>
</feature>
<feature type="binding site" evidence="12">
    <location>
        <position position="258"/>
    </location>
    <ligand>
        <name>Ca(2+)</name>
        <dbReference type="ChEBI" id="CHEBI:29108"/>
        <label>1</label>
    </ligand>
</feature>
<feature type="compositionally biased region" description="Basic and acidic residues" evidence="13">
    <location>
        <begin position="135"/>
        <end position="145"/>
    </location>
</feature>
<reference evidence="16" key="1">
    <citation type="submission" date="2022-03" db="EMBL/GenBank/DDBJ databases">
        <title>A functionally conserved STORR gene fusion in Papaver species that diverged 16.8 million years ago.</title>
        <authorList>
            <person name="Catania T."/>
        </authorList>
    </citation>
    <scope>NUCLEOTIDE SEQUENCE</scope>
    <source>
        <strain evidence="16">S-191538</strain>
    </source>
</reference>
<gene>
    <name evidence="16" type="ORF">MKW94_028735</name>
</gene>
<keyword evidence="9" id="KW-0325">Glycoprotein</keyword>
<dbReference type="GO" id="GO:0006508">
    <property type="term" value="P:proteolysis"/>
    <property type="evidence" value="ECO:0007669"/>
    <property type="project" value="UniProtKB-KW"/>
</dbReference>
<dbReference type="SMART" id="SM00235">
    <property type="entry name" value="ZnMc"/>
    <property type="match status" value="1"/>
</dbReference>
<dbReference type="PANTHER" id="PTHR10201">
    <property type="entry name" value="MATRIX METALLOPROTEINASE"/>
    <property type="match status" value="1"/>
</dbReference>
<dbReference type="PANTHER" id="PTHR10201:SF268">
    <property type="entry name" value="PEPTIDASE METALLOPEPTIDASE DOMAIN-CONTAINING PROTEIN"/>
    <property type="match status" value="1"/>
</dbReference>
<dbReference type="InterPro" id="IPR021190">
    <property type="entry name" value="Pept_M10A"/>
</dbReference>
<evidence type="ECO:0000256" key="2">
    <source>
        <dbReference type="ARBA" id="ARBA00022670"/>
    </source>
</evidence>
<keyword evidence="12" id="KW-0106">Calcium</keyword>
<evidence type="ECO:0000256" key="8">
    <source>
        <dbReference type="ARBA" id="ARBA00023145"/>
    </source>
</evidence>
<proteinExistence type="inferred from homology"/>
<sequence length="323" mass="36357">MTSPKAAPSFLQIVCFLSFFLLAIFPPPILSTKSAKGFEFLKKLEGGRKGQTVKGLRELKLYLKKFGYADAHKNHTEYENSDQFDDILEKEIRNYQLYYHLKATGNLDAATVRQMTEPRCGIPDISGTSTPMRSGKNEHLSEDKTRSLHPVSHYQYTFFPGMPKWPLHKSHLTYRFSSSVRVTDVKTLKAVCSSAFARWAEVSHFTFSEAVHPVPKADIVIGFHRGDHGDRNSFDGRGGILAHAFSPTNGRFHYDAEENWSTSPVPGTMDLETVALHEIGHLLGLGHSKEPNAVMFPSIRAGSLKRKLYADDIQGIRSLYRIK</sequence>
<evidence type="ECO:0000259" key="15">
    <source>
        <dbReference type="SMART" id="SM00235"/>
    </source>
</evidence>
<dbReference type="GO" id="GO:0030574">
    <property type="term" value="P:collagen catabolic process"/>
    <property type="evidence" value="ECO:0007669"/>
    <property type="project" value="TreeGrafter"/>
</dbReference>
<feature type="active site" evidence="10">
    <location>
        <position position="278"/>
    </location>
</feature>
<feature type="binding site" evidence="12">
    <location>
        <position position="236"/>
    </location>
    <ligand>
        <name>Ca(2+)</name>
        <dbReference type="ChEBI" id="CHEBI:29108"/>
        <label>3</label>
    </ligand>
</feature>
<comment type="caution">
    <text evidence="16">The sequence shown here is derived from an EMBL/GenBank/DDBJ whole genome shotgun (WGS) entry which is preliminary data.</text>
</comment>
<dbReference type="Pfam" id="PF00413">
    <property type="entry name" value="Peptidase_M10"/>
    <property type="match status" value="1"/>
</dbReference>